<accession>A0ABT8GBV6</accession>
<sequence length="327" mass="35884">MPTASQTLAALTRSGARSGPKRDRAVLRKYADGPLADRALTVPAPALLAEHFVVPWLAEAGVEAFRPERGSAFLTRPIGSTSEPTARDQIALAADLRAALAALPEAPLRSRRPALADDPYSDVRLFAANGRERHVREYLADVLRVVRRDAPLWRAPRPEKAPRCPAKAPGEHAATHRALYRALEIEISLQWLARYIEKHAEPGQRIRTSELWTQAQEDFDGMKARAALTGSAFTAPGRNRFLKVAALVFGPARKVNGYSTHTAPTHPASTLAGIDELLDRVRERTEPAHTRAANLADRREAAAERIAAKEAKFAKEQREAPRSMTFG</sequence>
<reference evidence="2" key="1">
    <citation type="submission" date="2023-06" db="EMBL/GenBank/DDBJ databases">
        <title>Sysu t00192.</title>
        <authorList>
            <person name="Gao L."/>
            <person name="Fang B.-Z."/>
            <person name="Li W.-J."/>
        </authorList>
    </citation>
    <scope>NUCLEOTIDE SEQUENCE</scope>
    <source>
        <strain evidence="2">SYSU T00192</strain>
    </source>
</reference>
<keyword evidence="3" id="KW-1185">Reference proteome</keyword>
<dbReference type="EMBL" id="JAUHPW010000010">
    <property type="protein sequence ID" value="MDN4476621.1"/>
    <property type="molecule type" value="Genomic_DNA"/>
</dbReference>
<gene>
    <name evidence="2" type="ORF">QQX09_12210</name>
</gene>
<evidence type="ECO:0000313" key="3">
    <source>
        <dbReference type="Proteomes" id="UP001172728"/>
    </source>
</evidence>
<dbReference type="RefSeq" id="WP_301135135.1">
    <property type="nucleotide sequence ID" value="NZ_JAUHPW010000010.1"/>
</dbReference>
<evidence type="ECO:0000313" key="2">
    <source>
        <dbReference type="EMBL" id="MDN4476621.1"/>
    </source>
</evidence>
<name>A0ABT8GBV6_9MICO</name>
<organism evidence="2 3">
    <name type="scientific">Demequina litoralis</name>
    <dbReference type="NCBI Taxonomy" id="3051660"/>
    <lineage>
        <taxon>Bacteria</taxon>
        <taxon>Bacillati</taxon>
        <taxon>Actinomycetota</taxon>
        <taxon>Actinomycetes</taxon>
        <taxon>Micrococcales</taxon>
        <taxon>Demequinaceae</taxon>
        <taxon>Demequina</taxon>
    </lineage>
</organism>
<dbReference type="Proteomes" id="UP001172728">
    <property type="component" value="Unassembled WGS sequence"/>
</dbReference>
<evidence type="ECO:0000256" key="1">
    <source>
        <dbReference type="SAM" id="Coils"/>
    </source>
</evidence>
<comment type="caution">
    <text evidence="2">The sequence shown here is derived from an EMBL/GenBank/DDBJ whole genome shotgun (WGS) entry which is preliminary data.</text>
</comment>
<protein>
    <submittedName>
        <fullName evidence="2">Uncharacterized protein</fullName>
    </submittedName>
</protein>
<proteinExistence type="predicted"/>
<keyword evidence="1" id="KW-0175">Coiled coil</keyword>
<feature type="coiled-coil region" evidence="1">
    <location>
        <begin position="292"/>
        <end position="319"/>
    </location>
</feature>